<feature type="compositionally biased region" description="Acidic residues" evidence="2">
    <location>
        <begin position="302"/>
        <end position="325"/>
    </location>
</feature>
<dbReference type="InterPro" id="IPR015943">
    <property type="entry name" value="WD40/YVTN_repeat-like_dom_sf"/>
</dbReference>
<dbReference type="GO" id="GO:0032040">
    <property type="term" value="C:small-subunit processome"/>
    <property type="evidence" value="ECO:0007669"/>
    <property type="project" value="TreeGrafter"/>
</dbReference>
<dbReference type="PROSITE" id="PS50082">
    <property type="entry name" value="WD_REPEATS_2"/>
    <property type="match status" value="1"/>
</dbReference>
<feature type="region of interest" description="Disordered" evidence="2">
    <location>
        <begin position="372"/>
        <end position="424"/>
    </location>
</feature>
<dbReference type="EMBL" id="HBUF01386527">
    <property type="protein sequence ID" value="CAG6732347.1"/>
    <property type="molecule type" value="Transcribed_RNA"/>
</dbReference>
<feature type="compositionally biased region" description="Acidic residues" evidence="2">
    <location>
        <begin position="407"/>
        <end position="419"/>
    </location>
</feature>
<protein>
    <submittedName>
        <fullName evidence="3">Periodic tryptophan protein 2 homolog</fullName>
    </submittedName>
</protein>
<feature type="compositionally biased region" description="Basic and acidic residues" evidence="2">
    <location>
        <begin position="326"/>
        <end position="340"/>
    </location>
</feature>
<feature type="compositionally biased region" description="Acidic residues" evidence="2">
    <location>
        <begin position="275"/>
        <end position="292"/>
    </location>
</feature>
<sequence length="610" mass="68392">MKFAFKFSNLLGTVYRKGDLVFTKDGNSVISPVGNKITIYDLKNNKSKTLCIESSFNFEHLALSPNNSTLVGINEKGDASIISMISQTVIHTHRFNRSVNFVTFTPDGLHLIVAKENTVFVFKAPGLYNGEYVQFHLARVYENTAEEAVHLAISDDSNIIAVGYRDGSVRLHGINKFKNFFIYSFSSHSDSIKCLAFEAKSLDLISVSRDGTLCVWESNIEPSDLVPFTNEAPPQNKKKKKSKSSGGDEEESEDEENEKEENKEKDEDGVRGEESDIEGEEGEEVDYDSEENEVAKKVGDFFEAEAELSESEWGSADEDEDDEMDKMEQEEADNEYHDTDKLKEELGKIHMRQQMDDDNREVKLLQEMLLEDGELHSEGPGRQRQFKWSNLDDNSDLRMTAQLSGDSEPEDENGEEKQEDEAWRKARLDRELFLESQKDKLELQESIEEDTVNSSELTKTVILNDLKTKPVAVRTEPKLSANTTAAGLPTKSPDSKLHALMGLHKKRGSYLSRGNQSLVRLAKITQGVGDEDSKIVKKKGNFVFSAVDPEPVMGIGSTNGTEQELTPKPDNKVIVKRKKTLATPPLLKKLKLNDGSKSSVLSKLMTSSDF</sequence>
<dbReference type="Pfam" id="PF00400">
    <property type="entry name" value="WD40"/>
    <property type="match status" value="1"/>
</dbReference>
<dbReference type="InterPro" id="IPR027145">
    <property type="entry name" value="PWP2"/>
</dbReference>
<dbReference type="EMBL" id="HBUF01058730">
    <property type="protein sequence ID" value="CAG6624998.1"/>
    <property type="molecule type" value="Transcribed_RNA"/>
</dbReference>
<reference evidence="3" key="1">
    <citation type="submission" date="2021-05" db="EMBL/GenBank/DDBJ databases">
        <authorList>
            <person name="Alioto T."/>
            <person name="Alioto T."/>
            <person name="Gomez Garrido J."/>
        </authorList>
    </citation>
    <scope>NUCLEOTIDE SEQUENCE</scope>
</reference>
<evidence type="ECO:0000313" key="3">
    <source>
        <dbReference type="EMBL" id="CAG6624998.1"/>
    </source>
</evidence>
<dbReference type="EMBL" id="HBUF01544403">
    <property type="protein sequence ID" value="CAG6756288.1"/>
    <property type="molecule type" value="Transcribed_RNA"/>
</dbReference>
<evidence type="ECO:0000256" key="1">
    <source>
        <dbReference type="PROSITE-ProRule" id="PRU00221"/>
    </source>
</evidence>
<feature type="compositionally biased region" description="Basic and acidic residues" evidence="2">
    <location>
        <begin position="260"/>
        <end position="274"/>
    </location>
</feature>
<feature type="repeat" description="WD" evidence="1">
    <location>
        <begin position="185"/>
        <end position="217"/>
    </location>
</feature>
<dbReference type="GO" id="GO:0000462">
    <property type="term" value="P:maturation of SSU-rRNA from tricistronic rRNA transcript (SSU-rRNA, 5.8S rRNA, LSU-rRNA)"/>
    <property type="evidence" value="ECO:0007669"/>
    <property type="project" value="TreeGrafter"/>
</dbReference>
<dbReference type="PANTHER" id="PTHR19858:SF0">
    <property type="entry name" value="PERIODIC TRYPTOPHAN PROTEIN 2 HOMOLOG"/>
    <property type="match status" value="1"/>
</dbReference>
<dbReference type="AlphaFoldDB" id="A0A8D8Q4J1"/>
<dbReference type="InterPro" id="IPR036322">
    <property type="entry name" value="WD40_repeat_dom_sf"/>
</dbReference>
<dbReference type="SUPFAM" id="SSF50978">
    <property type="entry name" value="WD40 repeat-like"/>
    <property type="match status" value="1"/>
</dbReference>
<dbReference type="PANTHER" id="PTHR19858">
    <property type="entry name" value="WD40 REPEAT PROTEIN"/>
    <property type="match status" value="1"/>
</dbReference>
<dbReference type="Gene3D" id="2.130.10.10">
    <property type="entry name" value="YVTN repeat-like/Quinoprotein amine dehydrogenase"/>
    <property type="match status" value="1"/>
</dbReference>
<dbReference type="SMART" id="SM00320">
    <property type="entry name" value="WD40"/>
    <property type="match status" value="3"/>
</dbReference>
<dbReference type="GO" id="GO:0000028">
    <property type="term" value="P:ribosomal small subunit assembly"/>
    <property type="evidence" value="ECO:0007669"/>
    <property type="project" value="TreeGrafter"/>
</dbReference>
<evidence type="ECO:0000256" key="2">
    <source>
        <dbReference type="SAM" id="MobiDB-lite"/>
    </source>
</evidence>
<accession>A0A8D8Q4J1</accession>
<feature type="region of interest" description="Disordered" evidence="2">
    <location>
        <begin position="224"/>
        <end position="340"/>
    </location>
</feature>
<proteinExistence type="predicted"/>
<dbReference type="GO" id="GO:0034388">
    <property type="term" value="C:Pwp2p-containing subcomplex of 90S preribosome"/>
    <property type="evidence" value="ECO:0007669"/>
    <property type="project" value="TreeGrafter"/>
</dbReference>
<dbReference type="InterPro" id="IPR001680">
    <property type="entry name" value="WD40_rpt"/>
</dbReference>
<name>A0A8D8Q4J1_9HEMI</name>
<organism evidence="3">
    <name type="scientific">Cacopsylla melanoneura</name>
    <dbReference type="NCBI Taxonomy" id="428564"/>
    <lineage>
        <taxon>Eukaryota</taxon>
        <taxon>Metazoa</taxon>
        <taxon>Ecdysozoa</taxon>
        <taxon>Arthropoda</taxon>
        <taxon>Hexapoda</taxon>
        <taxon>Insecta</taxon>
        <taxon>Pterygota</taxon>
        <taxon>Neoptera</taxon>
        <taxon>Paraneoptera</taxon>
        <taxon>Hemiptera</taxon>
        <taxon>Sternorrhyncha</taxon>
        <taxon>Psylloidea</taxon>
        <taxon>Psyllidae</taxon>
        <taxon>Psyllinae</taxon>
        <taxon>Cacopsylla</taxon>
    </lineage>
</organism>
<feature type="compositionally biased region" description="Acidic residues" evidence="2">
    <location>
        <begin position="247"/>
        <end position="259"/>
    </location>
</feature>
<dbReference type="PROSITE" id="PS50294">
    <property type="entry name" value="WD_REPEATS_REGION"/>
    <property type="match status" value="1"/>
</dbReference>
<keyword evidence="1" id="KW-0853">WD repeat</keyword>